<dbReference type="Proteomes" id="UP000467840">
    <property type="component" value="Chromosome 11"/>
</dbReference>
<sequence length="116" mass="13458">MAKRGVDDIGLDLEIDGYEISRISVVSMDAANFGSSQDKKFRLFSGKEGLDWRVRSSSAWVRRTRLVKPRAWNLRTIVDPTRPRWPATKILEDLLERKDDESREKDDNINHKIMKG</sequence>
<dbReference type="AlphaFoldDB" id="A0A6A6NAK6"/>
<comment type="caution">
    <text evidence="1">The sequence shown here is derived from an EMBL/GenBank/DDBJ whole genome shotgun (WGS) entry which is preliminary data.</text>
</comment>
<name>A0A6A6NAK6_HEVBR</name>
<organism evidence="1 2">
    <name type="scientific">Hevea brasiliensis</name>
    <name type="common">Para rubber tree</name>
    <name type="synonym">Siphonia brasiliensis</name>
    <dbReference type="NCBI Taxonomy" id="3981"/>
    <lineage>
        <taxon>Eukaryota</taxon>
        <taxon>Viridiplantae</taxon>
        <taxon>Streptophyta</taxon>
        <taxon>Embryophyta</taxon>
        <taxon>Tracheophyta</taxon>
        <taxon>Spermatophyta</taxon>
        <taxon>Magnoliopsida</taxon>
        <taxon>eudicotyledons</taxon>
        <taxon>Gunneridae</taxon>
        <taxon>Pentapetalae</taxon>
        <taxon>rosids</taxon>
        <taxon>fabids</taxon>
        <taxon>Malpighiales</taxon>
        <taxon>Euphorbiaceae</taxon>
        <taxon>Crotonoideae</taxon>
        <taxon>Micrandreae</taxon>
        <taxon>Hevea</taxon>
    </lineage>
</organism>
<accession>A0A6A6NAK6</accession>
<keyword evidence="2" id="KW-1185">Reference proteome</keyword>
<dbReference type="EMBL" id="JAAGAX010000002">
    <property type="protein sequence ID" value="KAF2321596.1"/>
    <property type="molecule type" value="Genomic_DNA"/>
</dbReference>
<protein>
    <submittedName>
        <fullName evidence="1">Uncharacterized protein</fullName>
    </submittedName>
</protein>
<evidence type="ECO:0000313" key="2">
    <source>
        <dbReference type="Proteomes" id="UP000467840"/>
    </source>
</evidence>
<reference evidence="1 2" key="1">
    <citation type="journal article" date="2020" name="Mol. Plant">
        <title>The Chromosome-Based Rubber Tree Genome Provides New Insights into Spurge Genome Evolution and Rubber Biosynthesis.</title>
        <authorList>
            <person name="Liu J."/>
            <person name="Shi C."/>
            <person name="Shi C.C."/>
            <person name="Li W."/>
            <person name="Zhang Q.J."/>
            <person name="Zhang Y."/>
            <person name="Li K."/>
            <person name="Lu H.F."/>
            <person name="Shi C."/>
            <person name="Zhu S.T."/>
            <person name="Xiao Z.Y."/>
            <person name="Nan H."/>
            <person name="Yue Y."/>
            <person name="Zhu X.G."/>
            <person name="Wu Y."/>
            <person name="Hong X.N."/>
            <person name="Fan G.Y."/>
            <person name="Tong Y."/>
            <person name="Zhang D."/>
            <person name="Mao C.L."/>
            <person name="Liu Y.L."/>
            <person name="Hao S.J."/>
            <person name="Liu W.Q."/>
            <person name="Lv M.Q."/>
            <person name="Zhang H.B."/>
            <person name="Liu Y."/>
            <person name="Hu-Tang G.R."/>
            <person name="Wang J.P."/>
            <person name="Wang J.H."/>
            <person name="Sun Y.H."/>
            <person name="Ni S.B."/>
            <person name="Chen W.B."/>
            <person name="Zhang X.C."/>
            <person name="Jiao Y.N."/>
            <person name="Eichler E.E."/>
            <person name="Li G.H."/>
            <person name="Liu X."/>
            <person name="Gao L.Z."/>
        </authorList>
    </citation>
    <scope>NUCLEOTIDE SEQUENCE [LARGE SCALE GENOMIC DNA]</scope>
    <source>
        <strain evidence="2">cv. GT1</strain>
        <tissue evidence="1">Leaf</tissue>
    </source>
</reference>
<evidence type="ECO:0000313" key="1">
    <source>
        <dbReference type="EMBL" id="KAF2321596.1"/>
    </source>
</evidence>
<proteinExistence type="predicted"/>
<gene>
    <name evidence="1" type="ORF">GH714_000575</name>
</gene>